<dbReference type="OrthoDB" id="8453265at2"/>
<organism evidence="2 3">
    <name type="scientific">Bradyrhizobium erythrophlei</name>
    <dbReference type="NCBI Taxonomy" id="1437360"/>
    <lineage>
        <taxon>Bacteria</taxon>
        <taxon>Pseudomonadati</taxon>
        <taxon>Pseudomonadota</taxon>
        <taxon>Alphaproteobacteria</taxon>
        <taxon>Hyphomicrobiales</taxon>
        <taxon>Nitrobacteraceae</taxon>
        <taxon>Bradyrhizobium</taxon>
    </lineage>
</organism>
<reference evidence="3" key="1">
    <citation type="submission" date="2016-11" db="EMBL/GenBank/DDBJ databases">
        <authorList>
            <person name="Varghese N."/>
            <person name="Submissions S."/>
        </authorList>
    </citation>
    <scope>NUCLEOTIDE SEQUENCE [LARGE SCALE GENOMIC DNA]</scope>
    <source>
        <strain evidence="3">GAS401</strain>
    </source>
</reference>
<gene>
    <name evidence="2" type="ORF">SAMN05444170_4824</name>
</gene>
<proteinExistence type="predicted"/>
<evidence type="ECO:0000313" key="3">
    <source>
        <dbReference type="Proteomes" id="UP000184096"/>
    </source>
</evidence>
<name>A0A1M7UFG4_9BRAD</name>
<evidence type="ECO:0000313" key="2">
    <source>
        <dbReference type="EMBL" id="SHN81645.1"/>
    </source>
</evidence>
<dbReference type="EMBL" id="LT670849">
    <property type="protein sequence ID" value="SHN81645.1"/>
    <property type="molecule type" value="Genomic_DNA"/>
</dbReference>
<dbReference type="AlphaFoldDB" id="A0A1M7UFG4"/>
<keyword evidence="1" id="KW-0732">Signal</keyword>
<protein>
    <submittedName>
        <fullName evidence="2">Uncharacterized protein</fullName>
    </submittedName>
</protein>
<sequence>MRKWAWWLALAIVASSGAAMADEFQKVQCGGDIPKAVIGQRSANGPVAATEKKYSGIGLKGLGGDEISDSLSSVNWLICGAEYILLIDHGGMVRDVLAFPNHSRTSPAFSGTCRYGGKDLPGVYVGVLDGLKHDDFIPVRFAWKIDQKQAKFINVPGEGLLCPRSGIPTSDGGR</sequence>
<accession>A0A1M7UFG4</accession>
<feature type="signal peptide" evidence="1">
    <location>
        <begin position="1"/>
        <end position="21"/>
    </location>
</feature>
<dbReference type="Proteomes" id="UP000184096">
    <property type="component" value="Chromosome I"/>
</dbReference>
<feature type="chain" id="PRO_5012364892" evidence="1">
    <location>
        <begin position="22"/>
        <end position="174"/>
    </location>
</feature>
<evidence type="ECO:0000256" key="1">
    <source>
        <dbReference type="SAM" id="SignalP"/>
    </source>
</evidence>
<dbReference type="RefSeq" id="WP_156898674.1">
    <property type="nucleotide sequence ID" value="NZ_LT670849.1"/>
</dbReference>
<keyword evidence="3" id="KW-1185">Reference proteome</keyword>